<dbReference type="EMBL" id="JABMCI010000070">
    <property type="protein sequence ID" value="NUU19531.1"/>
    <property type="molecule type" value="Genomic_DNA"/>
</dbReference>
<sequence length="419" mass="46814">MISRYHLRCPGCSEIFVARVGVEPTSGTRFYLPCPHCDLPIRASMSGQELENHRISFECDVVNGADPDLAGALTVTVNPFVPSLYAADSYSPMGAFPTMTLVQLLGFESFEAFEAERHKSLLAIEQVWPNARMLFQYLVNDNAKMFVRLAKDKFGLDWEPATEHQRTSVAYQALGVATTAIVGTTGSRSSMIMARFAKKHTAAMRHKPHLLTFRERGALAKELERDVFTVVGRFVDDYESWEMGRLVRFAESAAVSELDRLVLYRDEFSIVRDLYQQGFELSCKCIWPLVAAQNTVKRGDPNAFGDVHPQIVAVKFRPRTLSQFDKLPNAFKVAYAAQVPGWDSFTTLLSSQHRNTISHATAHHDLRSGRIVSDKDPTGISYLDFLGLTFGVFEALSVLMQALRAARVASSRDFDLPSS</sequence>
<name>A0A7Y6A4D6_9CELL</name>
<dbReference type="AlphaFoldDB" id="A0A7Y6A4D6"/>
<organism evidence="1 2">
    <name type="scientific">Cellulomonas humilata</name>
    <dbReference type="NCBI Taxonomy" id="144055"/>
    <lineage>
        <taxon>Bacteria</taxon>
        <taxon>Bacillati</taxon>
        <taxon>Actinomycetota</taxon>
        <taxon>Actinomycetes</taxon>
        <taxon>Micrococcales</taxon>
        <taxon>Cellulomonadaceae</taxon>
        <taxon>Cellulomonas</taxon>
    </lineage>
</organism>
<dbReference type="RefSeq" id="WP_175349392.1">
    <property type="nucleotide sequence ID" value="NZ_JABMCI010000070.1"/>
</dbReference>
<dbReference type="Proteomes" id="UP000565724">
    <property type="component" value="Unassembled WGS sequence"/>
</dbReference>
<proteinExistence type="predicted"/>
<protein>
    <submittedName>
        <fullName evidence="1">Uncharacterized protein</fullName>
    </submittedName>
</protein>
<gene>
    <name evidence="1" type="ORF">HP550_19965</name>
</gene>
<evidence type="ECO:0000313" key="1">
    <source>
        <dbReference type="EMBL" id="NUU19531.1"/>
    </source>
</evidence>
<reference evidence="1 2" key="1">
    <citation type="submission" date="2020-05" db="EMBL/GenBank/DDBJ databases">
        <title>Genome Sequencing of Type Strains.</title>
        <authorList>
            <person name="Lemaire J.F."/>
            <person name="Inderbitzin P."/>
            <person name="Gregorio O.A."/>
            <person name="Collins S.B."/>
            <person name="Wespe N."/>
            <person name="Knight-Connoni V."/>
        </authorList>
    </citation>
    <scope>NUCLEOTIDE SEQUENCE [LARGE SCALE GENOMIC DNA]</scope>
    <source>
        <strain evidence="1 2">ATCC 25174</strain>
    </source>
</reference>
<keyword evidence="2" id="KW-1185">Reference proteome</keyword>
<comment type="caution">
    <text evidence="1">The sequence shown here is derived from an EMBL/GenBank/DDBJ whole genome shotgun (WGS) entry which is preliminary data.</text>
</comment>
<evidence type="ECO:0000313" key="2">
    <source>
        <dbReference type="Proteomes" id="UP000565724"/>
    </source>
</evidence>
<accession>A0A7Y6A4D6</accession>